<protein>
    <submittedName>
        <fullName evidence="2">Uncharacterized protein</fullName>
    </submittedName>
</protein>
<organism evidence="2 3">
    <name type="scientific">Sphingomonas bisphenolicum</name>
    <dbReference type="NCBI Taxonomy" id="296544"/>
    <lineage>
        <taxon>Bacteria</taxon>
        <taxon>Pseudomonadati</taxon>
        <taxon>Pseudomonadota</taxon>
        <taxon>Alphaproteobacteria</taxon>
        <taxon>Sphingomonadales</taxon>
        <taxon>Sphingomonadaceae</taxon>
        <taxon>Sphingomonas</taxon>
    </lineage>
</organism>
<dbReference type="Proteomes" id="UP001059971">
    <property type="component" value="Chromosome 1"/>
</dbReference>
<keyword evidence="3" id="KW-1185">Reference proteome</keyword>
<dbReference type="EMBL" id="AP018817">
    <property type="protein sequence ID" value="BBF67930.1"/>
    <property type="molecule type" value="Genomic_DNA"/>
</dbReference>
<evidence type="ECO:0000313" key="3">
    <source>
        <dbReference type="Proteomes" id="UP001059971"/>
    </source>
</evidence>
<evidence type="ECO:0000313" key="2">
    <source>
        <dbReference type="EMBL" id="BBF67930.1"/>
    </source>
</evidence>
<reference evidence="2" key="1">
    <citation type="submission" date="2018-07" db="EMBL/GenBank/DDBJ databases">
        <title>Complete genome sequence of Sphingomonas bisphenolicum strain AO1, a bisphenol A degradative bacterium isolated from Japanese farm field.</title>
        <authorList>
            <person name="Murakami M."/>
            <person name="Koh M."/>
            <person name="Koba S."/>
            <person name="Matsumura Y."/>
        </authorList>
    </citation>
    <scope>NUCLEOTIDE SEQUENCE</scope>
    <source>
        <strain evidence="2">AO1</strain>
    </source>
</reference>
<accession>A0ABM7G077</accession>
<proteinExistence type="predicted"/>
<name>A0ABM7G077_9SPHN</name>
<feature type="region of interest" description="Disordered" evidence="1">
    <location>
        <begin position="1"/>
        <end position="34"/>
    </location>
</feature>
<evidence type="ECO:0000256" key="1">
    <source>
        <dbReference type="SAM" id="MobiDB-lite"/>
    </source>
</evidence>
<sequence>MPDKRAQCRALQRKAGDQREAQQPQADLRGGAGMPIDHDSCASIIGEALYLSVGVEGFESEKSRAALK</sequence>
<gene>
    <name evidence="2" type="ORF">SBA_ch1_01300</name>
</gene>